<proteinExistence type="predicted"/>
<dbReference type="OrthoDB" id="9789181at2"/>
<dbReference type="InterPro" id="IPR001789">
    <property type="entry name" value="Sig_transdc_resp-reg_receiver"/>
</dbReference>
<protein>
    <submittedName>
        <fullName evidence="4">Response regulator</fullName>
    </submittedName>
</protein>
<dbReference type="SMART" id="SM00448">
    <property type="entry name" value="REC"/>
    <property type="match status" value="1"/>
</dbReference>
<evidence type="ECO:0000259" key="3">
    <source>
        <dbReference type="PROSITE" id="PS50110"/>
    </source>
</evidence>
<feature type="domain" description="Response regulatory" evidence="3">
    <location>
        <begin position="3"/>
        <end position="118"/>
    </location>
</feature>
<sequence>MKKILIIDDELKLRETMSDFFSLLNYVVLEAKNGIEGLQKAKENIPHLIICDVNMPFLNGYEFLAEHQKSNFSNIPVILLSAKTESENQRKGIELGAKAYVTKPFAIKELKKIVDFCLNPEANSFI</sequence>
<dbReference type="InterPro" id="IPR011006">
    <property type="entry name" value="CheY-like_superfamily"/>
</dbReference>
<dbReference type="Pfam" id="PF00072">
    <property type="entry name" value="Response_reg"/>
    <property type="match status" value="1"/>
</dbReference>
<keyword evidence="1 2" id="KW-0597">Phosphoprotein</keyword>
<dbReference type="AlphaFoldDB" id="A0A2S5AFT4"/>
<evidence type="ECO:0000313" key="5">
    <source>
        <dbReference type="Proteomes" id="UP000237310"/>
    </source>
</evidence>
<organism evidence="4 5">
    <name type="scientific">Flavobacterium alvei</name>
    <dbReference type="NCBI Taxonomy" id="2080416"/>
    <lineage>
        <taxon>Bacteria</taxon>
        <taxon>Pseudomonadati</taxon>
        <taxon>Bacteroidota</taxon>
        <taxon>Flavobacteriia</taxon>
        <taxon>Flavobacteriales</taxon>
        <taxon>Flavobacteriaceae</taxon>
        <taxon>Flavobacterium</taxon>
    </lineage>
</organism>
<dbReference type="GO" id="GO:0000155">
    <property type="term" value="F:phosphorelay sensor kinase activity"/>
    <property type="evidence" value="ECO:0007669"/>
    <property type="project" value="TreeGrafter"/>
</dbReference>
<gene>
    <name evidence="4" type="ORF">C3L50_02630</name>
</gene>
<dbReference type="PROSITE" id="PS50110">
    <property type="entry name" value="RESPONSE_REGULATORY"/>
    <property type="match status" value="1"/>
</dbReference>
<name>A0A2S5AFT4_9FLAO</name>
<dbReference type="Proteomes" id="UP000237310">
    <property type="component" value="Unassembled WGS sequence"/>
</dbReference>
<keyword evidence="5" id="KW-1185">Reference proteome</keyword>
<dbReference type="SUPFAM" id="SSF52172">
    <property type="entry name" value="CheY-like"/>
    <property type="match status" value="1"/>
</dbReference>
<dbReference type="CDD" id="cd17574">
    <property type="entry name" value="REC_OmpR"/>
    <property type="match status" value="1"/>
</dbReference>
<dbReference type="PANTHER" id="PTHR43547">
    <property type="entry name" value="TWO-COMPONENT HISTIDINE KINASE"/>
    <property type="match status" value="1"/>
</dbReference>
<dbReference type="Gene3D" id="3.40.50.2300">
    <property type="match status" value="1"/>
</dbReference>
<evidence type="ECO:0000256" key="2">
    <source>
        <dbReference type="PROSITE-ProRule" id="PRU00169"/>
    </source>
</evidence>
<evidence type="ECO:0000313" key="4">
    <source>
        <dbReference type="EMBL" id="POY41431.1"/>
    </source>
</evidence>
<comment type="caution">
    <text evidence="4">The sequence shown here is derived from an EMBL/GenBank/DDBJ whole genome shotgun (WGS) entry which is preliminary data.</text>
</comment>
<accession>A0A2S5AFT4</accession>
<dbReference type="RefSeq" id="WP_103804570.1">
    <property type="nucleotide sequence ID" value="NZ_PQVG01000001.1"/>
</dbReference>
<reference evidence="4 5" key="1">
    <citation type="submission" date="2018-01" db="EMBL/GenBank/DDBJ databases">
        <authorList>
            <person name="Gaut B.S."/>
            <person name="Morton B.R."/>
            <person name="Clegg M.T."/>
            <person name="Duvall M.R."/>
        </authorList>
    </citation>
    <scope>NUCLEOTIDE SEQUENCE [LARGE SCALE GENOMIC DNA]</scope>
    <source>
        <strain evidence="4 5">HR-AY</strain>
    </source>
</reference>
<dbReference type="PANTHER" id="PTHR43547:SF2">
    <property type="entry name" value="HYBRID SIGNAL TRANSDUCTION HISTIDINE KINASE C"/>
    <property type="match status" value="1"/>
</dbReference>
<evidence type="ECO:0000256" key="1">
    <source>
        <dbReference type="ARBA" id="ARBA00022553"/>
    </source>
</evidence>
<dbReference type="EMBL" id="PQVG01000001">
    <property type="protein sequence ID" value="POY41431.1"/>
    <property type="molecule type" value="Genomic_DNA"/>
</dbReference>
<feature type="modified residue" description="4-aspartylphosphate" evidence="2">
    <location>
        <position position="52"/>
    </location>
</feature>